<reference evidence="1" key="1">
    <citation type="submission" date="2023-05" db="EMBL/GenBank/DDBJ databases">
        <title>Nepenthes gracilis genome sequencing.</title>
        <authorList>
            <person name="Fukushima K."/>
        </authorList>
    </citation>
    <scope>NUCLEOTIDE SEQUENCE</scope>
    <source>
        <strain evidence="1">SING2019-196</strain>
    </source>
</reference>
<gene>
    <name evidence="1" type="ORF">Nepgr_033883</name>
</gene>
<dbReference type="Proteomes" id="UP001279734">
    <property type="component" value="Unassembled WGS sequence"/>
</dbReference>
<dbReference type="EMBL" id="BSYO01000054">
    <property type="protein sequence ID" value="GMH32039.1"/>
    <property type="molecule type" value="Genomic_DNA"/>
</dbReference>
<accession>A0AAD3Y900</accession>
<proteinExistence type="predicted"/>
<evidence type="ECO:0000313" key="2">
    <source>
        <dbReference type="Proteomes" id="UP001279734"/>
    </source>
</evidence>
<dbReference type="AlphaFoldDB" id="A0AAD3Y900"/>
<comment type="caution">
    <text evidence="1">The sequence shown here is derived from an EMBL/GenBank/DDBJ whole genome shotgun (WGS) entry which is preliminary data.</text>
</comment>
<name>A0AAD3Y900_NEPGR</name>
<organism evidence="1 2">
    <name type="scientific">Nepenthes gracilis</name>
    <name type="common">Slender pitcher plant</name>
    <dbReference type="NCBI Taxonomy" id="150966"/>
    <lineage>
        <taxon>Eukaryota</taxon>
        <taxon>Viridiplantae</taxon>
        <taxon>Streptophyta</taxon>
        <taxon>Embryophyta</taxon>
        <taxon>Tracheophyta</taxon>
        <taxon>Spermatophyta</taxon>
        <taxon>Magnoliopsida</taxon>
        <taxon>eudicotyledons</taxon>
        <taxon>Gunneridae</taxon>
        <taxon>Pentapetalae</taxon>
        <taxon>Caryophyllales</taxon>
        <taxon>Nepenthaceae</taxon>
        <taxon>Nepenthes</taxon>
    </lineage>
</organism>
<evidence type="ECO:0000313" key="1">
    <source>
        <dbReference type="EMBL" id="GMH32039.1"/>
    </source>
</evidence>
<protein>
    <submittedName>
        <fullName evidence="1">Uncharacterized protein</fullName>
    </submittedName>
</protein>
<sequence>MLRSMAMDDVVAMVGSNGRSAFERVGFPANEGFKNRPWLVYRPFFPAVFALAAEERIPSTAHDPEAPLSMAQAHEYIINASAANLRKNNQHHAAANAVAAPSRCSHQIRFHQHGIRKSNMQLKTKKMVFSTKDQQKHEQPLHCIPLQSAADLQHWDPAARQNGQPVGASANQEQRPLATIGSAHIKSNHLHQ</sequence>
<keyword evidence="2" id="KW-1185">Reference proteome</keyword>